<evidence type="ECO:0000256" key="11">
    <source>
        <dbReference type="ARBA" id="ARBA00022679"/>
    </source>
</evidence>
<evidence type="ECO:0000259" key="23">
    <source>
        <dbReference type="Pfam" id="PF02896"/>
    </source>
</evidence>
<accession>A0AAQ1RV97</accession>
<dbReference type="InterPro" id="IPR006318">
    <property type="entry name" value="PTS_EI-like"/>
</dbReference>
<dbReference type="Pfam" id="PF00391">
    <property type="entry name" value="PEP-utilizers"/>
    <property type="match status" value="1"/>
</dbReference>
<evidence type="ECO:0000256" key="16">
    <source>
        <dbReference type="ARBA" id="ARBA00033235"/>
    </source>
</evidence>
<keyword evidence="8 17" id="KW-0813">Transport</keyword>
<evidence type="ECO:0000256" key="3">
    <source>
        <dbReference type="ARBA" id="ARBA00002728"/>
    </source>
</evidence>
<name>A0AAQ1RV97_9FIRM</name>
<dbReference type="InterPro" id="IPR015813">
    <property type="entry name" value="Pyrv/PenolPyrv_kinase-like_dom"/>
</dbReference>
<evidence type="ECO:0000259" key="22">
    <source>
        <dbReference type="Pfam" id="PF00391"/>
    </source>
</evidence>
<keyword evidence="13 17" id="KW-0479">Metal-binding</keyword>
<dbReference type="GO" id="GO:0016301">
    <property type="term" value="F:kinase activity"/>
    <property type="evidence" value="ECO:0007669"/>
    <property type="project" value="UniProtKB-KW"/>
</dbReference>
<dbReference type="InterPro" id="IPR023151">
    <property type="entry name" value="PEP_util_CS"/>
</dbReference>
<comment type="subcellular location">
    <subcellularLocation>
        <location evidence="4 17">Cytoplasm</location>
    </subcellularLocation>
</comment>
<evidence type="ECO:0000313" key="27">
    <source>
        <dbReference type="Proteomes" id="UP000184089"/>
    </source>
</evidence>
<feature type="binding site" evidence="19">
    <location>
        <position position="295"/>
    </location>
    <ligand>
        <name>phosphoenolpyruvate</name>
        <dbReference type="ChEBI" id="CHEBI:58702"/>
    </ligand>
</feature>
<evidence type="ECO:0000256" key="21">
    <source>
        <dbReference type="SAM" id="Coils"/>
    </source>
</evidence>
<reference evidence="25 28" key="3">
    <citation type="journal article" date="2019" name="Nat. Med.">
        <title>A library of human gut bacterial isolates paired with longitudinal multiomics data enables mechanistic microbiome research.</title>
        <authorList>
            <person name="Poyet M."/>
            <person name="Groussin M."/>
            <person name="Gibbons S.M."/>
            <person name="Avila-Pacheco J."/>
            <person name="Jiang X."/>
            <person name="Kearney S.M."/>
            <person name="Perrotta A.R."/>
            <person name="Berdy B."/>
            <person name="Zhao S."/>
            <person name="Lieberman T.D."/>
            <person name="Swanson P.K."/>
            <person name="Smith M."/>
            <person name="Roesemann S."/>
            <person name="Alexander J.E."/>
            <person name="Rich S.A."/>
            <person name="Livny J."/>
            <person name="Vlamakis H."/>
            <person name="Clish C."/>
            <person name="Bullock K."/>
            <person name="Deik A."/>
            <person name="Scott J."/>
            <person name="Pierce K.A."/>
            <person name="Xavier R.J."/>
            <person name="Alm E.J."/>
        </authorList>
    </citation>
    <scope>NUCLEOTIDE SEQUENCE [LARGE SCALE GENOMIC DNA]</scope>
    <source>
        <strain evidence="25 28">BIOML-A2</strain>
    </source>
</reference>
<dbReference type="Gene3D" id="3.50.30.10">
    <property type="entry name" value="Phosphohistidine domain"/>
    <property type="match status" value="1"/>
</dbReference>
<dbReference type="SUPFAM" id="SSF51621">
    <property type="entry name" value="Phosphoenolpyruvate/pyruvate domain"/>
    <property type="match status" value="1"/>
</dbReference>
<dbReference type="Proteomes" id="UP000474718">
    <property type="component" value="Unassembled WGS sequence"/>
</dbReference>
<keyword evidence="15 17" id="KW-0460">Magnesium</keyword>
<dbReference type="EMBL" id="FQVY01000001">
    <property type="protein sequence ID" value="SHF82239.1"/>
    <property type="molecule type" value="Genomic_DNA"/>
</dbReference>
<dbReference type="InterPro" id="IPR008731">
    <property type="entry name" value="PTS_EIN"/>
</dbReference>
<dbReference type="PROSITE" id="PS00742">
    <property type="entry name" value="PEP_ENZYMES_2"/>
    <property type="match status" value="1"/>
</dbReference>
<evidence type="ECO:0000256" key="12">
    <source>
        <dbReference type="ARBA" id="ARBA00022683"/>
    </source>
</evidence>
<keyword evidence="11 17" id="KW-0808">Transferase</keyword>
<dbReference type="PANTHER" id="PTHR46244">
    <property type="entry name" value="PHOSPHOENOLPYRUVATE-PROTEIN PHOSPHOTRANSFERASE"/>
    <property type="match status" value="1"/>
</dbReference>
<dbReference type="GO" id="GO:0008965">
    <property type="term" value="F:phosphoenolpyruvate-protein phosphotransferase activity"/>
    <property type="evidence" value="ECO:0007669"/>
    <property type="project" value="UniProtKB-EC"/>
</dbReference>
<dbReference type="InterPro" id="IPR036637">
    <property type="entry name" value="Phosphohistidine_dom_sf"/>
</dbReference>
<feature type="active site" description="Tele-phosphohistidine intermediate" evidence="18">
    <location>
        <position position="188"/>
    </location>
</feature>
<reference evidence="27" key="1">
    <citation type="submission" date="2016-11" db="EMBL/GenBank/DDBJ databases">
        <authorList>
            <person name="Jaros S."/>
            <person name="Januszkiewicz K."/>
            <person name="Wedrychowicz H."/>
        </authorList>
    </citation>
    <scope>NUCLEOTIDE SEQUENCE [LARGE SCALE GENOMIC DNA]</scope>
    <source>
        <strain evidence="27">DSM 4029</strain>
    </source>
</reference>
<evidence type="ECO:0000256" key="4">
    <source>
        <dbReference type="ARBA" id="ARBA00004496"/>
    </source>
</evidence>
<dbReference type="InterPro" id="IPR008279">
    <property type="entry name" value="PEP-util_enz_mobile_dom"/>
</dbReference>
<evidence type="ECO:0000256" key="17">
    <source>
        <dbReference type="PIRNR" id="PIRNR000732"/>
    </source>
</evidence>
<dbReference type="EC" id="2.7.3.9" evidence="6 17"/>
<keyword evidence="9 17" id="KW-0963">Cytoplasm</keyword>
<comment type="cofactor">
    <cofactor evidence="2 17 20">
        <name>Mg(2+)</name>
        <dbReference type="ChEBI" id="CHEBI:18420"/>
    </cofactor>
</comment>
<dbReference type="Gene3D" id="1.10.274.10">
    <property type="entry name" value="PtsI, HPr-binding domain"/>
    <property type="match status" value="1"/>
</dbReference>
<comment type="catalytic activity">
    <reaction evidence="1 17">
        <text>L-histidyl-[protein] + phosphoenolpyruvate = N(pros)-phospho-L-histidyl-[protein] + pyruvate</text>
        <dbReference type="Rhea" id="RHEA:23880"/>
        <dbReference type="Rhea" id="RHEA-COMP:9745"/>
        <dbReference type="Rhea" id="RHEA-COMP:9746"/>
        <dbReference type="ChEBI" id="CHEBI:15361"/>
        <dbReference type="ChEBI" id="CHEBI:29979"/>
        <dbReference type="ChEBI" id="CHEBI:58702"/>
        <dbReference type="ChEBI" id="CHEBI:64837"/>
        <dbReference type="EC" id="2.7.3.9"/>
    </reaction>
</comment>
<feature type="domain" description="Phosphotransferase system enzyme I N-terminal" evidence="24">
    <location>
        <begin position="5"/>
        <end position="126"/>
    </location>
</feature>
<dbReference type="InterPro" id="IPR036618">
    <property type="entry name" value="PtsI_HPr-bd_sf"/>
</dbReference>
<dbReference type="AlphaFoldDB" id="A0AAQ1RV97"/>
<comment type="similarity">
    <text evidence="5 17">Belongs to the PEP-utilizing enzyme family.</text>
</comment>
<feature type="active site" description="Proton donor" evidence="18">
    <location>
        <position position="501"/>
    </location>
</feature>
<dbReference type="PIRSF" id="PIRSF000732">
    <property type="entry name" value="PTS_enzyme_I"/>
    <property type="match status" value="1"/>
</dbReference>
<dbReference type="InterPro" id="IPR050499">
    <property type="entry name" value="PEP-utilizing_PTS_enzyme"/>
</dbReference>
<dbReference type="InterPro" id="IPR024692">
    <property type="entry name" value="PTS_EI"/>
</dbReference>
<dbReference type="EMBL" id="WWVX01000007">
    <property type="protein sequence ID" value="MZL70097.1"/>
    <property type="molecule type" value="Genomic_DNA"/>
</dbReference>
<gene>
    <name evidence="25" type="primary">ptsP</name>
    <name evidence="25" type="ORF">GT747_10065</name>
    <name evidence="26" type="ORF">SAMN05444424_0807</name>
</gene>
<evidence type="ECO:0000256" key="14">
    <source>
        <dbReference type="ARBA" id="ARBA00022777"/>
    </source>
</evidence>
<keyword evidence="10 17" id="KW-0762">Sugar transport</keyword>
<evidence type="ECO:0000313" key="28">
    <source>
        <dbReference type="Proteomes" id="UP000474718"/>
    </source>
</evidence>
<sequence length="553" mass="60092">MIRIKGKGVSGGVAIGRLHFYENRRQQVERRHVADAAAELARFEAAAQTAAQQLGALRDRAVGEVGESGAQIFEIHQMMLEDLDYRESIADIIQRQKVNAEYAVAATGENFSQMFSEMDDEYMRARAADVKDVSDRLLRVLAGQGDALIGGEEPVIVAAGDLTPSETVQLDKGKVLAFATAEGSSNSHTAILARTMQIPAVIGLGAGLDRRYDGVLCAVDGAAGELVVDPDEQTLAALRQKQREDEEAEALLQSLRGQENVTKDGRHIDVFANVGSVADVGLALQSDAGGVGLFRSEFLYLENSDYPTEGEQFAAYKAAGEILAGRRVIIRTLDIGADKQIGYFQLPKEENPALGYRAIRLCLDREEMFKTQLRAILCASAFGNLAIMVPMVISVEEVRRVKTLLDGLKAELREQGVKFDEGIPLGIMIETPAAALIADELAQEVDFFSIGTNDLTQYTLAIDRQNAQLESLYDPHHKAILRLICRVVESAHQAGIWVGVCGELGADLSLTETFLALGVDELSVSPGRVLAVRRQVRACDLSRREEILAAIGR</sequence>
<evidence type="ECO:0000256" key="9">
    <source>
        <dbReference type="ARBA" id="ARBA00022490"/>
    </source>
</evidence>
<dbReference type="Pfam" id="PF02896">
    <property type="entry name" value="PEP-utilizers_C"/>
    <property type="match status" value="1"/>
</dbReference>
<feature type="domain" description="PEP-utilising enzyme C-terminal" evidence="23">
    <location>
        <begin position="252"/>
        <end position="539"/>
    </location>
</feature>
<keyword evidence="14 17" id="KW-0418">Kinase</keyword>
<comment type="function">
    <text evidence="3 17">General (non sugar-specific) component of the phosphoenolpyruvate-dependent sugar phosphotransferase system (sugar PTS). This major carbohydrate active-transport system catalyzes the phosphorylation of incoming sugar substrates concomitantly with their translocation across the cell membrane. Enzyme I transfers the phosphoryl group from phosphoenolpyruvate (PEP) to the phosphoryl carrier protein (HPr).</text>
</comment>
<feature type="binding site" evidence="20">
    <location>
        <position position="430"/>
    </location>
    <ligand>
        <name>Mg(2+)</name>
        <dbReference type="ChEBI" id="CHEBI:18420"/>
    </ligand>
</feature>
<keyword evidence="28" id="KW-1185">Reference proteome</keyword>
<dbReference type="RefSeq" id="WP_021661266.1">
    <property type="nucleotide sequence ID" value="NZ_FQVY01000001.1"/>
</dbReference>
<proteinExistence type="inferred from homology"/>
<dbReference type="NCBIfam" id="TIGR01417">
    <property type="entry name" value="PTS_I_fam"/>
    <property type="match status" value="1"/>
</dbReference>
<feature type="coiled-coil region" evidence="21">
    <location>
        <begin position="33"/>
        <end position="60"/>
    </location>
</feature>
<dbReference type="PANTHER" id="PTHR46244:SF3">
    <property type="entry name" value="PHOSPHOENOLPYRUVATE-PROTEIN PHOSPHOTRANSFERASE"/>
    <property type="match status" value="1"/>
</dbReference>
<feature type="binding site" evidence="19">
    <location>
        <position position="331"/>
    </location>
    <ligand>
        <name>phosphoenolpyruvate</name>
        <dbReference type="ChEBI" id="CHEBI:58702"/>
    </ligand>
</feature>
<dbReference type="PRINTS" id="PR01736">
    <property type="entry name" value="PHPHTRNFRASE"/>
</dbReference>
<evidence type="ECO:0000256" key="19">
    <source>
        <dbReference type="PIRSR" id="PIRSR000732-2"/>
    </source>
</evidence>
<evidence type="ECO:0000256" key="10">
    <source>
        <dbReference type="ARBA" id="ARBA00022597"/>
    </source>
</evidence>
<organism evidence="26 27">
    <name type="scientific">Bittarella massiliensis</name>
    <name type="common">ex Durand et al. 2017</name>
    <dbReference type="NCBI Taxonomy" id="1720313"/>
    <lineage>
        <taxon>Bacteria</taxon>
        <taxon>Bacillati</taxon>
        <taxon>Bacillota</taxon>
        <taxon>Clostridia</taxon>
        <taxon>Eubacteriales</taxon>
        <taxon>Oscillospiraceae</taxon>
        <taxon>Bittarella (ex Durand et al. 2017)</taxon>
    </lineage>
</organism>
<dbReference type="SUPFAM" id="SSF47831">
    <property type="entry name" value="Enzyme I of the PEP:sugar phosphotransferase system HPr-binding (sub)domain"/>
    <property type="match status" value="1"/>
</dbReference>
<dbReference type="SUPFAM" id="SSF52009">
    <property type="entry name" value="Phosphohistidine domain"/>
    <property type="match status" value="1"/>
</dbReference>
<evidence type="ECO:0000256" key="20">
    <source>
        <dbReference type="PIRSR" id="PIRSR000732-3"/>
    </source>
</evidence>
<feature type="domain" description="PEP-utilising enzyme mobile" evidence="22">
    <location>
        <begin position="152"/>
        <end position="224"/>
    </location>
</feature>
<evidence type="ECO:0000256" key="15">
    <source>
        <dbReference type="ARBA" id="ARBA00022842"/>
    </source>
</evidence>
<dbReference type="Proteomes" id="UP000184089">
    <property type="component" value="Unassembled WGS sequence"/>
</dbReference>
<evidence type="ECO:0000256" key="7">
    <source>
        <dbReference type="ARBA" id="ARBA00016544"/>
    </source>
</evidence>
<keyword evidence="21" id="KW-0175">Coiled coil</keyword>
<dbReference type="Pfam" id="PF05524">
    <property type="entry name" value="PEP-utilisers_N"/>
    <property type="match status" value="1"/>
</dbReference>
<evidence type="ECO:0000256" key="18">
    <source>
        <dbReference type="PIRSR" id="PIRSR000732-1"/>
    </source>
</evidence>
<evidence type="ECO:0000313" key="25">
    <source>
        <dbReference type="EMBL" id="MZL70097.1"/>
    </source>
</evidence>
<evidence type="ECO:0000256" key="1">
    <source>
        <dbReference type="ARBA" id="ARBA00000683"/>
    </source>
</evidence>
<protein>
    <recommendedName>
        <fullName evidence="7 17">Phosphoenolpyruvate-protein phosphotransferase</fullName>
        <ecNumber evidence="6 17">2.7.3.9</ecNumber>
    </recommendedName>
    <alternativeName>
        <fullName evidence="16 17">Phosphotransferase system, enzyme I</fullName>
    </alternativeName>
</protein>
<feature type="binding site" evidence="19">
    <location>
        <position position="464"/>
    </location>
    <ligand>
        <name>phosphoenolpyruvate</name>
        <dbReference type="ChEBI" id="CHEBI:58702"/>
    </ligand>
</feature>
<dbReference type="InterPro" id="IPR040442">
    <property type="entry name" value="Pyrv_kinase-like_dom_sf"/>
</dbReference>
<dbReference type="GO" id="GO:0005737">
    <property type="term" value="C:cytoplasm"/>
    <property type="evidence" value="ECO:0007669"/>
    <property type="project" value="UniProtKB-SubCell"/>
</dbReference>
<feature type="binding site" evidence="20">
    <location>
        <position position="454"/>
    </location>
    <ligand>
        <name>Mg(2+)</name>
        <dbReference type="ChEBI" id="CHEBI:18420"/>
    </ligand>
</feature>
<evidence type="ECO:0000256" key="13">
    <source>
        <dbReference type="ARBA" id="ARBA00022723"/>
    </source>
</evidence>
<comment type="caution">
    <text evidence="26">The sequence shown here is derived from an EMBL/GenBank/DDBJ whole genome shotgun (WGS) entry which is preliminary data.</text>
</comment>
<dbReference type="Gene3D" id="3.20.20.60">
    <property type="entry name" value="Phosphoenolpyruvate-binding domains"/>
    <property type="match status" value="1"/>
</dbReference>
<evidence type="ECO:0000256" key="8">
    <source>
        <dbReference type="ARBA" id="ARBA00022448"/>
    </source>
</evidence>
<evidence type="ECO:0000259" key="24">
    <source>
        <dbReference type="Pfam" id="PF05524"/>
    </source>
</evidence>
<dbReference type="InterPro" id="IPR000121">
    <property type="entry name" value="PEP_util_C"/>
</dbReference>
<reference evidence="26" key="2">
    <citation type="submission" date="2016-11" db="EMBL/GenBank/DDBJ databases">
        <authorList>
            <person name="Varghese N."/>
            <person name="Submissions S."/>
        </authorList>
    </citation>
    <scope>NUCLEOTIDE SEQUENCE</scope>
    <source>
        <strain evidence="26">DSM 4029</strain>
    </source>
</reference>
<evidence type="ECO:0000256" key="2">
    <source>
        <dbReference type="ARBA" id="ARBA00001946"/>
    </source>
</evidence>
<evidence type="ECO:0000256" key="5">
    <source>
        <dbReference type="ARBA" id="ARBA00007837"/>
    </source>
</evidence>
<dbReference type="GO" id="GO:0009401">
    <property type="term" value="P:phosphoenolpyruvate-dependent sugar phosphotransferase system"/>
    <property type="evidence" value="ECO:0007669"/>
    <property type="project" value="UniProtKB-KW"/>
</dbReference>
<feature type="binding site" evidence="19">
    <location>
        <begin position="453"/>
        <end position="454"/>
    </location>
    <ligand>
        <name>phosphoenolpyruvate</name>
        <dbReference type="ChEBI" id="CHEBI:58702"/>
    </ligand>
</feature>
<dbReference type="GO" id="GO:0046872">
    <property type="term" value="F:metal ion binding"/>
    <property type="evidence" value="ECO:0007669"/>
    <property type="project" value="UniProtKB-KW"/>
</dbReference>
<evidence type="ECO:0000256" key="6">
    <source>
        <dbReference type="ARBA" id="ARBA00012232"/>
    </source>
</evidence>
<evidence type="ECO:0000313" key="26">
    <source>
        <dbReference type="EMBL" id="SHF82239.1"/>
    </source>
</evidence>
<keyword evidence="12 17" id="KW-0598">Phosphotransferase system</keyword>